<evidence type="ECO:0008006" key="4">
    <source>
        <dbReference type="Google" id="ProtNLM"/>
    </source>
</evidence>
<keyword evidence="1" id="KW-0812">Transmembrane</keyword>
<reference evidence="2 3" key="1">
    <citation type="submission" date="2016-02" db="EMBL/GenBank/DDBJ databases">
        <title>Genome sequence of Clostridium colicanis DSM 13634.</title>
        <authorList>
            <person name="Poehlein A."/>
            <person name="Daniel R."/>
        </authorList>
    </citation>
    <scope>NUCLEOTIDE SEQUENCE [LARGE SCALE GENOMIC DNA]</scope>
    <source>
        <strain evidence="2 3">DSM 13634</strain>
    </source>
</reference>
<proteinExistence type="predicted"/>
<dbReference type="AlphaFoldDB" id="A0A151AL05"/>
<keyword evidence="1" id="KW-0472">Membrane</keyword>
<dbReference type="EMBL" id="LTBB01000011">
    <property type="protein sequence ID" value="KYH28303.1"/>
    <property type="molecule type" value="Genomic_DNA"/>
</dbReference>
<accession>A0A151AL05</accession>
<evidence type="ECO:0000313" key="3">
    <source>
        <dbReference type="Proteomes" id="UP000075374"/>
    </source>
</evidence>
<evidence type="ECO:0000313" key="2">
    <source>
        <dbReference type="EMBL" id="KYH28303.1"/>
    </source>
</evidence>
<dbReference type="STRING" id="1121305.CLCOL_20290"/>
<protein>
    <recommendedName>
        <fullName evidence="4">Membrane-anchored protein</fullName>
    </recommendedName>
</protein>
<keyword evidence="3" id="KW-1185">Reference proteome</keyword>
<gene>
    <name evidence="2" type="ORF">CLCOL_20290</name>
</gene>
<sequence>MKKIVKKRGFKYLMSFLIPFFILLSMTIRPLMTNIFGEEILIKTKPFDPRDVFRGDYVRLDYEISEVPLEKLENEILAMKNGNGYEDFKGLKKKELYVILKEYNDFYMVDKVTLQKPNGGVFLKGKYKYPIYKELDKEELQKKENGIHKIEVKGIRIDYALDKYFVPENTGKNLEDTVIKGKNLAKIKVYNGYSLLKEILPIE</sequence>
<keyword evidence="1" id="KW-1133">Transmembrane helix</keyword>
<comment type="caution">
    <text evidence="2">The sequence shown here is derived from an EMBL/GenBank/DDBJ whole genome shotgun (WGS) entry which is preliminary data.</text>
</comment>
<dbReference type="RefSeq" id="WP_061858850.1">
    <property type="nucleotide sequence ID" value="NZ_LTBB01000011.1"/>
</dbReference>
<evidence type="ECO:0000256" key="1">
    <source>
        <dbReference type="SAM" id="Phobius"/>
    </source>
</evidence>
<organism evidence="2 3">
    <name type="scientific">Clostridium colicanis DSM 13634</name>
    <dbReference type="NCBI Taxonomy" id="1121305"/>
    <lineage>
        <taxon>Bacteria</taxon>
        <taxon>Bacillati</taxon>
        <taxon>Bacillota</taxon>
        <taxon>Clostridia</taxon>
        <taxon>Eubacteriales</taxon>
        <taxon>Clostridiaceae</taxon>
        <taxon>Clostridium</taxon>
    </lineage>
</organism>
<dbReference type="PATRIC" id="fig|1121305.3.peg.2035"/>
<dbReference type="InterPro" id="IPR025833">
    <property type="entry name" value="GDYXXLXY"/>
</dbReference>
<feature type="transmembrane region" description="Helical" evidence="1">
    <location>
        <begin position="12"/>
        <end position="32"/>
    </location>
</feature>
<dbReference type="Proteomes" id="UP000075374">
    <property type="component" value="Unassembled WGS sequence"/>
</dbReference>
<dbReference type="Pfam" id="PF14345">
    <property type="entry name" value="GDYXXLXY"/>
    <property type="match status" value="1"/>
</dbReference>
<name>A0A151AL05_9CLOT</name>